<evidence type="ECO:0000313" key="4">
    <source>
        <dbReference type="Proteomes" id="UP001500221"/>
    </source>
</evidence>
<accession>A0ABP9PIL2</accession>
<proteinExistence type="predicted"/>
<evidence type="ECO:0008006" key="5">
    <source>
        <dbReference type="Google" id="ProtNLM"/>
    </source>
</evidence>
<dbReference type="Proteomes" id="UP001500221">
    <property type="component" value="Unassembled WGS sequence"/>
</dbReference>
<reference evidence="4" key="1">
    <citation type="journal article" date="2019" name="Int. J. Syst. Evol. Microbiol.">
        <title>The Global Catalogue of Microorganisms (GCM) 10K type strain sequencing project: providing services to taxonomists for standard genome sequencing and annotation.</title>
        <authorList>
            <consortium name="The Broad Institute Genomics Platform"/>
            <consortium name="The Broad Institute Genome Sequencing Center for Infectious Disease"/>
            <person name="Wu L."/>
            <person name="Ma J."/>
        </authorList>
    </citation>
    <scope>NUCLEOTIDE SEQUENCE [LARGE SCALE GENOMIC DNA]</scope>
    <source>
        <strain evidence="4">JCM 18459</strain>
    </source>
</reference>
<feature type="transmembrane region" description="Helical" evidence="2">
    <location>
        <begin position="94"/>
        <end position="115"/>
    </location>
</feature>
<comment type="caution">
    <text evidence="3">The sequence shown here is derived from an EMBL/GenBank/DDBJ whole genome shotgun (WGS) entry which is preliminary data.</text>
</comment>
<name>A0ABP9PIL2_9ACTN</name>
<evidence type="ECO:0000256" key="2">
    <source>
        <dbReference type="SAM" id="Phobius"/>
    </source>
</evidence>
<protein>
    <recommendedName>
        <fullName evidence="5">Zinc-finger domain-containing protein</fullName>
    </recommendedName>
</protein>
<keyword evidence="2" id="KW-0812">Transmembrane</keyword>
<evidence type="ECO:0000256" key="1">
    <source>
        <dbReference type="SAM" id="MobiDB-lite"/>
    </source>
</evidence>
<keyword evidence="4" id="KW-1185">Reference proteome</keyword>
<keyword evidence="2" id="KW-0472">Membrane</keyword>
<gene>
    <name evidence="3" type="ORF">GCM10023340_19200</name>
</gene>
<evidence type="ECO:0000313" key="3">
    <source>
        <dbReference type="EMBL" id="GAA5147184.1"/>
    </source>
</evidence>
<sequence length="151" mass="15552">MTGHLGRRVSDLLDGRLPAHEADVAWTHVHGCFLCRDAVEREGWVKTRLSALSLDDDCASERLKGALLGMPPVGCGGPGDLLNASSPRARERRLGVAVIGGSAAVGAAVMGILALGTAPADAPGIDRRAPATHQSPAPTPQRDPDGQPGGR</sequence>
<organism evidence="3 4">
    <name type="scientific">Nocardioides marinquilinus</name>
    <dbReference type="NCBI Taxonomy" id="1210400"/>
    <lineage>
        <taxon>Bacteria</taxon>
        <taxon>Bacillati</taxon>
        <taxon>Actinomycetota</taxon>
        <taxon>Actinomycetes</taxon>
        <taxon>Propionibacteriales</taxon>
        <taxon>Nocardioidaceae</taxon>
        <taxon>Nocardioides</taxon>
    </lineage>
</organism>
<dbReference type="RefSeq" id="WP_345457528.1">
    <property type="nucleotide sequence ID" value="NZ_BAABKG010000002.1"/>
</dbReference>
<keyword evidence="2" id="KW-1133">Transmembrane helix</keyword>
<feature type="region of interest" description="Disordered" evidence="1">
    <location>
        <begin position="120"/>
        <end position="151"/>
    </location>
</feature>
<dbReference type="EMBL" id="BAABKG010000002">
    <property type="protein sequence ID" value="GAA5147184.1"/>
    <property type="molecule type" value="Genomic_DNA"/>
</dbReference>